<dbReference type="GO" id="GO:0050031">
    <property type="term" value="F:L-pipecolate oxidase activity"/>
    <property type="evidence" value="ECO:0007669"/>
    <property type="project" value="TreeGrafter"/>
</dbReference>
<name>A0A0F7TVF2_PENBI</name>
<dbReference type="Proteomes" id="UP000042958">
    <property type="component" value="Unassembled WGS sequence"/>
</dbReference>
<evidence type="ECO:0000256" key="2">
    <source>
        <dbReference type="ARBA" id="ARBA00010989"/>
    </source>
</evidence>
<dbReference type="OrthoDB" id="2219495at2759"/>
<gene>
    <name evidence="7" type="ORF">PMG11_09198</name>
</gene>
<evidence type="ECO:0000256" key="3">
    <source>
        <dbReference type="ARBA" id="ARBA00022630"/>
    </source>
</evidence>
<feature type="domain" description="FAD dependent oxidoreductase" evidence="6">
    <location>
        <begin position="7"/>
        <end position="387"/>
    </location>
</feature>
<dbReference type="InterPro" id="IPR036188">
    <property type="entry name" value="FAD/NAD-bd_sf"/>
</dbReference>
<sequence length="439" mass="48442">MSVPQSIIIVGGGAFGLSTALSISERHPKSKVTLIEASSVIPNPHGSSVDMSRIIRADYAHAPYARLAVQALDLWRTDDWGGGGRYMQNGLLSVFREDGSSGHQFARKSFETLKAMKGSQVEFLSSKEDVLRVAPTFGKAMEIDAGYINWGAGWADAEAGVRYAKERIEKEGKVTLLSGTVKQLIYDHNDQNTTEECRRVTGVMLSDQSVLHADLTVLATGAWTPKLVDLQGIVRATGQILLYIQISPEEQERLSHQPTIFNWTNGFFIIPPRNNLLKVARHGHGYLNPTTIPTIGGNGERMQVSLPEIGLTVPLRSQEACRAALRELLPDLAERPFTNTRICWYTDTPSGDFIITYHPRHPGLFLATGGSGHGYKFLPVIGDKIVDAIEGSLEAEYRELWKWPAGVEDFGGDGSRFGEKDVNLMQELANDKRNNRKVL</sequence>
<dbReference type="Gene3D" id="3.30.9.10">
    <property type="entry name" value="D-Amino Acid Oxidase, subunit A, domain 2"/>
    <property type="match status" value="1"/>
</dbReference>
<evidence type="ECO:0000313" key="7">
    <source>
        <dbReference type="EMBL" id="CEJ60629.1"/>
    </source>
</evidence>
<comment type="similarity">
    <text evidence="2">Belongs to the MSOX/MTOX family.</text>
</comment>
<dbReference type="GO" id="GO:0050660">
    <property type="term" value="F:flavin adenine dinucleotide binding"/>
    <property type="evidence" value="ECO:0007669"/>
    <property type="project" value="InterPro"/>
</dbReference>
<keyword evidence="8" id="KW-1185">Reference proteome</keyword>
<dbReference type="GO" id="GO:0004657">
    <property type="term" value="F:proline dehydrogenase activity"/>
    <property type="evidence" value="ECO:0007669"/>
    <property type="project" value="TreeGrafter"/>
</dbReference>
<dbReference type="AlphaFoldDB" id="A0A0F7TVF2"/>
<evidence type="ECO:0000259" key="6">
    <source>
        <dbReference type="Pfam" id="PF01266"/>
    </source>
</evidence>
<dbReference type="STRING" id="104259.A0A0F7TVF2"/>
<dbReference type="SUPFAM" id="SSF51905">
    <property type="entry name" value="FAD/NAD(P)-binding domain"/>
    <property type="match status" value="1"/>
</dbReference>
<organism evidence="7 8">
    <name type="scientific">Penicillium brasilianum</name>
    <dbReference type="NCBI Taxonomy" id="104259"/>
    <lineage>
        <taxon>Eukaryota</taxon>
        <taxon>Fungi</taxon>
        <taxon>Dikarya</taxon>
        <taxon>Ascomycota</taxon>
        <taxon>Pezizomycotina</taxon>
        <taxon>Eurotiomycetes</taxon>
        <taxon>Eurotiomycetidae</taxon>
        <taxon>Eurotiales</taxon>
        <taxon>Aspergillaceae</taxon>
        <taxon>Penicillium</taxon>
    </lineage>
</organism>
<keyword evidence="3" id="KW-0285">Flavoprotein</keyword>
<reference evidence="8" key="1">
    <citation type="journal article" date="2015" name="Genome Announc.">
        <title>Draft genome sequence of the fungus Penicillium brasilianum MG11.</title>
        <authorList>
            <person name="Horn F."/>
            <person name="Linde J."/>
            <person name="Mattern D.J."/>
            <person name="Walther G."/>
            <person name="Guthke R."/>
            <person name="Brakhage A.A."/>
            <person name="Valiante V."/>
        </authorList>
    </citation>
    <scope>NUCLEOTIDE SEQUENCE [LARGE SCALE GENOMIC DNA]</scope>
    <source>
        <strain evidence="8">MG11</strain>
    </source>
</reference>
<proteinExistence type="inferred from homology"/>
<dbReference type="GO" id="GO:0008115">
    <property type="term" value="F:sarcosine oxidase activity"/>
    <property type="evidence" value="ECO:0007669"/>
    <property type="project" value="TreeGrafter"/>
</dbReference>
<dbReference type="PANTHER" id="PTHR10961:SF46">
    <property type="entry name" value="PEROXISOMAL SARCOSINE OXIDASE"/>
    <property type="match status" value="1"/>
</dbReference>
<dbReference type="InterPro" id="IPR006076">
    <property type="entry name" value="FAD-dep_OxRdtase"/>
</dbReference>
<dbReference type="PANTHER" id="PTHR10961">
    <property type="entry name" value="PEROXISOMAL SARCOSINE OXIDASE"/>
    <property type="match status" value="1"/>
</dbReference>
<accession>A0A0F7TVF2</accession>
<dbReference type="Gene3D" id="3.50.50.60">
    <property type="entry name" value="FAD/NAD(P)-binding domain"/>
    <property type="match status" value="1"/>
</dbReference>
<keyword evidence="5" id="KW-0560">Oxidoreductase</keyword>
<evidence type="ECO:0000256" key="4">
    <source>
        <dbReference type="ARBA" id="ARBA00022827"/>
    </source>
</evidence>
<dbReference type="InterPro" id="IPR045170">
    <property type="entry name" value="MTOX"/>
</dbReference>
<protein>
    <recommendedName>
        <fullName evidence="6">FAD dependent oxidoreductase domain-containing protein</fullName>
    </recommendedName>
</protein>
<dbReference type="SUPFAM" id="SSF54373">
    <property type="entry name" value="FAD-linked reductases, C-terminal domain"/>
    <property type="match status" value="1"/>
</dbReference>
<dbReference type="EMBL" id="CDHK01000009">
    <property type="protein sequence ID" value="CEJ60629.1"/>
    <property type="molecule type" value="Genomic_DNA"/>
</dbReference>
<evidence type="ECO:0000256" key="5">
    <source>
        <dbReference type="ARBA" id="ARBA00023002"/>
    </source>
</evidence>
<evidence type="ECO:0000256" key="1">
    <source>
        <dbReference type="ARBA" id="ARBA00001974"/>
    </source>
</evidence>
<evidence type="ECO:0000313" key="8">
    <source>
        <dbReference type="Proteomes" id="UP000042958"/>
    </source>
</evidence>
<comment type="cofactor">
    <cofactor evidence="1">
        <name>FAD</name>
        <dbReference type="ChEBI" id="CHEBI:57692"/>
    </cofactor>
</comment>
<dbReference type="Pfam" id="PF01266">
    <property type="entry name" value="DAO"/>
    <property type="match status" value="1"/>
</dbReference>
<keyword evidence="4" id="KW-0274">FAD</keyword>